<evidence type="ECO:0000313" key="1">
    <source>
        <dbReference type="EMBL" id="VDC25929.1"/>
    </source>
</evidence>
<dbReference type="OrthoDB" id="2973044at2"/>
<gene>
    <name evidence="1" type="ORF">FILTAD_01368</name>
</gene>
<dbReference type="AlphaFoldDB" id="A0A3P5XBU7"/>
<proteinExistence type="predicted"/>
<reference evidence="1 2" key="1">
    <citation type="submission" date="2018-11" db="EMBL/GenBank/DDBJ databases">
        <authorList>
            <person name="Criscuolo A."/>
        </authorList>
    </citation>
    <scope>NUCLEOTIDE SEQUENCE [LARGE SCALE GENOMIC DNA]</scope>
    <source>
        <strain evidence="1">ATB-66</strain>
    </source>
</reference>
<sequence>MGTLWILLDAFNILTLGWFVRQVTEDEIVRNVRFLKEEESVWYQERFANGKFRKLIIHDWEVRTMIGQFEPEKMKKLSYLTRQQKRIDRILIKKVNALVQ</sequence>
<protein>
    <submittedName>
        <fullName evidence="1">Uncharacterized protein</fullName>
    </submittedName>
</protein>
<accession>A0A3P5XBU7</accession>
<name>A0A3P5XBU7_9BACL</name>
<dbReference type="EMBL" id="UXAV01000036">
    <property type="protein sequence ID" value="VDC25929.1"/>
    <property type="molecule type" value="Genomic_DNA"/>
</dbReference>
<organism evidence="1 2">
    <name type="scientific">Filibacter tadaridae</name>
    <dbReference type="NCBI Taxonomy" id="2483811"/>
    <lineage>
        <taxon>Bacteria</taxon>
        <taxon>Bacillati</taxon>
        <taxon>Bacillota</taxon>
        <taxon>Bacilli</taxon>
        <taxon>Bacillales</taxon>
        <taxon>Caryophanaceae</taxon>
        <taxon>Filibacter</taxon>
    </lineage>
</organism>
<evidence type="ECO:0000313" key="2">
    <source>
        <dbReference type="Proteomes" id="UP000270468"/>
    </source>
</evidence>
<keyword evidence="2" id="KW-1185">Reference proteome</keyword>
<dbReference type="RefSeq" id="WP_124069752.1">
    <property type="nucleotide sequence ID" value="NZ_CBCRXF010000006.1"/>
</dbReference>
<dbReference type="Proteomes" id="UP000270468">
    <property type="component" value="Unassembled WGS sequence"/>
</dbReference>